<proteinExistence type="predicted"/>
<dbReference type="OrthoDB" id="5599552at2759"/>
<evidence type="ECO:0000256" key="5">
    <source>
        <dbReference type="SAM" id="MobiDB-lite"/>
    </source>
</evidence>
<feature type="compositionally biased region" description="Low complexity" evidence="5">
    <location>
        <begin position="268"/>
        <end position="278"/>
    </location>
</feature>
<evidence type="ECO:0000313" key="8">
    <source>
        <dbReference type="Proteomes" id="UP000193560"/>
    </source>
</evidence>
<dbReference type="PANTHER" id="PTHR33572">
    <property type="entry name" value="SPORE DEVELOPMENT REGULATOR VOSA"/>
    <property type="match status" value="1"/>
</dbReference>
<dbReference type="InterPro" id="IPR037525">
    <property type="entry name" value="Velvet_dom"/>
</dbReference>
<dbReference type="InterPro" id="IPR021740">
    <property type="entry name" value="Velvet"/>
</dbReference>
<name>A0A1X2ILC8_9FUNG</name>
<dbReference type="PANTHER" id="PTHR33572:SF18">
    <property type="entry name" value="SPORE DEVELOPMENT REGULATOR VOSA"/>
    <property type="match status" value="1"/>
</dbReference>
<dbReference type="AlphaFoldDB" id="A0A1X2ILC8"/>
<organism evidence="7 8">
    <name type="scientific">Absidia repens</name>
    <dbReference type="NCBI Taxonomy" id="90262"/>
    <lineage>
        <taxon>Eukaryota</taxon>
        <taxon>Fungi</taxon>
        <taxon>Fungi incertae sedis</taxon>
        <taxon>Mucoromycota</taxon>
        <taxon>Mucoromycotina</taxon>
        <taxon>Mucoromycetes</taxon>
        <taxon>Mucorales</taxon>
        <taxon>Cunninghamellaceae</taxon>
        <taxon>Absidia</taxon>
    </lineage>
</organism>
<dbReference type="Gene3D" id="2.60.40.3960">
    <property type="entry name" value="Velvet domain"/>
    <property type="match status" value="1"/>
</dbReference>
<feature type="compositionally biased region" description="Low complexity" evidence="5">
    <location>
        <begin position="396"/>
        <end position="406"/>
    </location>
</feature>
<keyword evidence="4" id="KW-0539">Nucleus</keyword>
<evidence type="ECO:0000259" key="6">
    <source>
        <dbReference type="PROSITE" id="PS51821"/>
    </source>
</evidence>
<feature type="region of interest" description="Disordered" evidence="5">
    <location>
        <begin position="348"/>
        <end position="410"/>
    </location>
</feature>
<evidence type="ECO:0000256" key="1">
    <source>
        <dbReference type="ARBA" id="ARBA00004123"/>
    </source>
</evidence>
<keyword evidence="8" id="KW-1185">Reference proteome</keyword>
<accession>A0A1X2ILC8</accession>
<dbReference type="Proteomes" id="UP000193560">
    <property type="component" value="Unassembled WGS sequence"/>
</dbReference>
<evidence type="ECO:0000256" key="3">
    <source>
        <dbReference type="ARBA" id="ARBA00023163"/>
    </source>
</evidence>
<dbReference type="Pfam" id="PF11754">
    <property type="entry name" value="Velvet"/>
    <property type="match status" value="2"/>
</dbReference>
<evidence type="ECO:0000313" key="7">
    <source>
        <dbReference type="EMBL" id="ORZ18602.1"/>
    </source>
</evidence>
<feature type="compositionally biased region" description="Low complexity" evidence="5">
    <location>
        <begin position="348"/>
        <end position="378"/>
    </location>
</feature>
<feature type="domain" description="Velvet" evidence="6">
    <location>
        <begin position="25"/>
        <end position="193"/>
    </location>
</feature>
<keyword evidence="2" id="KW-0805">Transcription regulation</keyword>
<dbReference type="EMBL" id="MCGE01000008">
    <property type="protein sequence ID" value="ORZ18602.1"/>
    <property type="molecule type" value="Genomic_DNA"/>
</dbReference>
<dbReference type="InterPro" id="IPR038491">
    <property type="entry name" value="Velvet_dom_sf"/>
</dbReference>
<comment type="subcellular location">
    <subcellularLocation>
        <location evidence="1">Nucleus</location>
    </subcellularLocation>
</comment>
<comment type="caution">
    <text evidence="7">The sequence shown here is derived from an EMBL/GenBank/DDBJ whole genome shotgun (WGS) entry which is preliminary data.</text>
</comment>
<feature type="compositionally biased region" description="Polar residues" evidence="5">
    <location>
        <begin position="222"/>
        <end position="235"/>
    </location>
</feature>
<evidence type="ECO:0000256" key="4">
    <source>
        <dbReference type="ARBA" id="ARBA00023242"/>
    </source>
</evidence>
<reference evidence="7 8" key="1">
    <citation type="submission" date="2016-07" db="EMBL/GenBank/DDBJ databases">
        <title>Pervasive Adenine N6-methylation of Active Genes in Fungi.</title>
        <authorList>
            <consortium name="DOE Joint Genome Institute"/>
            <person name="Mondo S.J."/>
            <person name="Dannebaum R.O."/>
            <person name="Kuo R.C."/>
            <person name="Labutti K."/>
            <person name="Haridas S."/>
            <person name="Kuo A."/>
            <person name="Salamov A."/>
            <person name="Ahrendt S.R."/>
            <person name="Lipzen A."/>
            <person name="Sullivan W."/>
            <person name="Andreopoulos W.B."/>
            <person name="Clum A."/>
            <person name="Lindquist E."/>
            <person name="Daum C."/>
            <person name="Ramamoorthy G.K."/>
            <person name="Gryganskyi A."/>
            <person name="Culley D."/>
            <person name="Magnuson J.K."/>
            <person name="James T.Y."/>
            <person name="O'Malley M.A."/>
            <person name="Stajich J.E."/>
            <person name="Spatafora J.W."/>
            <person name="Visel A."/>
            <person name="Grigoriev I.V."/>
        </authorList>
    </citation>
    <scope>NUCLEOTIDE SEQUENCE [LARGE SCALE GENOMIC DNA]</scope>
    <source>
        <strain evidence="7 8">NRRL 1336</strain>
    </source>
</reference>
<protein>
    <submittedName>
        <fullName evidence="7">Velvet factor-domain-containing protein</fullName>
    </submittedName>
</protein>
<dbReference type="STRING" id="90262.A0A1X2ILC8"/>
<feature type="region of interest" description="Disordered" evidence="5">
    <location>
        <begin position="291"/>
        <end position="333"/>
    </location>
</feature>
<keyword evidence="3" id="KW-0804">Transcription</keyword>
<dbReference type="PROSITE" id="PS51821">
    <property type="entry name" value="VELVET"/>
    <property type="match status" value="1"/>
</dbReference>
<sequence length="442" mass="50708">MKHTYIHTMSSCTYRFIPSSLIDLPEQRTYELRMRQQPQRAKMSVINERDRRPIEPPPILQVHWHHCSPDDTKKSLQCPFYFMVANLISADSDELLSTQDYLAGSTVSSLYRLRDIDDSDGGFFVFGDLYCKKQGHYRLQFNLFEIVEGDVQNRQVITSEPFRTYMPKHYPGPVEATFLSRSFSDQGVKMRIRKEHRLNSNSARKRKLDVQALMDSQPAPKSFNSTSPSTGTTAMNHHHPIRPLNSMQSIKTEPVKIAPASHHHHSQYQHQHQDQQQQSIVYSVPPIDERKNYSHHHHYYPMPTPSTSTPLPIYDHYSPSPPQSTPSSCRDDFPMTFLDEYHLQQQQQYQYNSPSCASSTHTSSSSLSSVSSTNSPSSSHDHHPHSHHDQHPVTPPYYSSDNDSPSLQHHVWGERLPPLKAVMSGITSRSTPLVLPCPFDQI</sequence>
<dbReference type="GO" id="GO:0005634">
    <property type="term" value="C:nucleus"/>
    <property type="evidence" value="ECO:0007669"/>
    <property type="project" value="UniProtKB-SubCell"/>
</dbReference>
<evidence type="ECO:0000256" key="2">
    <source>
        <dbReference type="ARBA" id="ARBA00023015"/>
    </source>
</evidence>
<gene>
    <name evidence="7" type="ORF">BCR42DRAFT_411245</name>
</gene>
<feature type="region of interest" description="Disordered" evidence="5">
    <location>
        <begin position="195"/>
        <end position="278"/>
    </location>
</feature>